<evidence type="ECO:0000256" key="2">
    <source>
        <dbReference type="ARBA" id="ARBA00022771"/>
    </source>
</evidence>
<keyword evidence="2" id="KW-0863">Zinc-finger</keyword>
<gene>
    <name evidence="5" type="ORF">B9Z65_474</name>
</gene>
<dbReference type="GO" id="GO:0008270">
    <property type="term" value="F:zinc ion binding"/>
    <property type="evidence" value="ECO:0007669"/>
    <property type="project" value="UniProtKB-KW"/>
</dbReference>
<name>A0A2P8AIR3_9PEZI</name>
<dbReference type="OrthoDB" id="9977870at2759"/>
<feature type="compositionally biased region" description="Polar residues" evidence="4">
    <location>
        <begin position="108"/>
        <end position="125"/>
    </location>
</feature>
<evidence type="ECO:0000313" key="6">
    <source>
        <dbReference type="Proteomes" id="UP000243723"/>
    </source>
</evidence>
<dbReference type="Proteomes" id="UP000243723">
    <property type="component" value="Unassembled WGS sequence"/>
</dbReference>
<keyword evidence="6" id="KW-1185">Reference proteome</keyword>
<proteinExistence type="predicted"/>
<keyword evidence="3" id="KW-0862">Zinc</keyword>
<comment type="caution">
    <text evidence="5">The sequence shown here is derived from an EMBL/GenBank/DDBJ whole genome shotgun (WGS) entry which is preliminary data.</text>
</comment>
<evidence type="ECO:0000256" key="4">
    <source>
        <dbReference type="SAM" id="MobiDB-lite"/>
    </source>
</evidence>
<protein>
    <submittedName>
        <fullName evidence="5">Epithelial splicing regulatory protein 1</fullName>
    </submittedName>
</protein>
<evidence type="ECO:0000256" key="1">
    <source>
        <dbReference type="ARBA" id="ARBA00022723"/>
    </source>
</evidence>
<dbReference type="AlphaFoldDB" id="A0A2P8AIR3"/>
<reference evidence="5 6" key="1">
    <citation type="submission" date="2017-05" db="EMBL/GenBank/DDBJ databases">
        <title>Draft genome sequence of Elsinoe australis.</title>
        <authorList>
            <person name="Cheng Q."/>
        </authorList>
    </citation>
    <scope>NUCLEOTIDE SEQUENCE [LARGE SCALE GENOMIC DNA]</scope>
    <source>
        <strain evidence="5 6">NL1</strain>
    </source>
</reference>
<feature type="region of interest" description="Disordered" evidence="4">
    <location>
        <begin position="106"/>
        <end position="125"/>
    </location>
</feature>
<evidence type="ECO:0000313" key="5">
    <source>
        <dbReference type="EMBL" id="PSK60324.1"/>
    </source>
</evidence>
<dbReference type="EMBL" id="NHZQ01000003">
    <property type="protein sequence ID" value="PSK60324.1"/>
    <property type="molecule type" value="Genomic_DNA"/>
</dbReference>
<dbReference type="STRING" id="40998.A0A2P8AIR3"/>
<organism evidence="5 6">
    <name type="scientific">Elsinoe australis</name>
    <dbReference type="NCBI Taxonomy" id="40998"/>
    <lineage>
        <taxon>Eukaryota</taxon>
        <taxon>Fungi</taxon>
        <taxon>Dikarya</taxon>
        <taxon>Ascomycota</taxon>
        <taxon>Pezizomycotina</taxon>
        <taxon>Dothideomycetes</taxon>
        <taxon>Dothideomycetidae</taxon>
        <taxon>Myriangiales</taxon>
        <taxon>Elsinoaceae</taxon>
        <taxon>Elsinoe</taxon>
    </lineage>
</organism>
<dbReference type="InterPro" id="IPR017907">
    <property type="entry name" value="Znf_RING_CS"/>
</dbReference>
<dbReference type="SUPFAM" id="SSF57850">
    <property type="entry name" value="RING/U-box"/>
    <property type="match status" value="1"/>
</dbReference>
<evidence type="ECO:0000256" key="3">
    <source>
        <dbReference type="ARBA" id="ARBA00022833"/>
    </source>
</evidence>
<dbReference type="PROSITE" id="PS00518">
    <property type="entry name" value="ZF_RING_1"/>
    <property type="match status" value="1"/>
</dbReference>
<accession>A0A2P8AIR3</accession>
<sequence>MAVAVAPPQSDMADRETQLLMLQLQLEDLNHLVAKAKGKGREGETCDKDISLGLLKEDLNKQITALNDQALCHSIAKALRTDHAILETQRELENLARRDREVALSMSRGHSTPHSTPQNQHGQQENALDDETLAKFAMLYVSEEAAMSVLGFDCDDEKNIAESSEMAARRAARHAAAIHQCVACEDHHKISNIARVPCRHEYCGSCLGALFTAAMKDEAYYPPRCCREPILLDKVKMFLPTDIAEEYQAKLPELETKDRTYCHVPNCSA</sequence>
<keyword evidence="1" id="KW-0479">Metal-binding</keyword>